<name>A0A0V1M1N9_9BILA</name>
<evidence type="ECO:0000313" key="1">
    <source>
        <dbReference type="EMBL" id="KRZ65701.1"/>
    </source>
</evidence>
<dbReference type="EMBL" id="JYDO01000308">
    <property type="protein sequence ID" value="KRZ65701.1"/>
    <property type="molecule type" value="Genomic_DNA"/>
</dbReference>
<comment type="caution">
    <text evidence="1">The sequence shown here is derived from an EMBL/GenBank/DDBJ whole genome shotgun (WGS) entry which is preliminary data.</text>
</comment>
<reference evidence="1 2" key="1">
    <citation type="submission" date="2015-01" db="EMBL/GenBank/DDBJ databases">
        <title>Evolution of Trichinella species and genotypes.</title>
        <authorList>
            <person name="Korhonen P.K."/>
            <person name="Edoardo P."/>
            <person name="Giuseppe L.R."/>
            <person name="Gasser R.B."/>
        </authorList>
    </citation>
    <scope>NUCLEOTIDE SEQUENCE [LARGE SCALE GENOMIC DNA]</scope>
    <source>
        <strain evidence="1">ISS1980</strain>
    </source>
</reference>
<keyword evidence="2" id="KW-1185">Reference proteome</keyword>
<dbReference type="AlphaFoldDB" id="A0A0V1M1N9"/>
<protein>
    <submittedName>
        <fullName evidence="1">Uncharacterized protein</fullName>
    </submittedName>
</protein>
<sequence length="68" mass="8032">MWNKFEYPVTTQKWAEQSKTDPASEQQHLDIFGLQVLFSELKKYCLHAELSSHQDWVYKLNANLASMK</sequence>
<gene>
    <name evidence="1" type="ORF">T10_7606</name>
</gene>
<accession>A0A0V1M1N9</accession>
<evidence type="ECO:0000313" key="2">
    <source>
        <dbReference type="Proteomes" id="UP000054843"/>
    </source>
</evidence>
<dbReference type="Proteomes" id="UP000054843">
    <property type="component" value="Unassembled WGS sequence"/>
</dbReference>
<proteinExistence type="predicted"/>
<organism evidence="1 2">
    <name type="scientific">Trichinella papuae</name>
    <dbReference type="NCBI Taxonomy" id="268474"/>
    <lineage>
        <taxon>Eukaryota</taxon>
        <taxon>Metazoa</taxon>
        <taxon>Ecdysozoa</taxon>
        <taxon>Nematoda</taxon>
        <taxon>Enoplea</taxon>
        <taxon>Dorylaimia</taxon>
        <taxon>Trichinellida</taxon>
        <taxon>Trichinellidae</taxon>
        <taxon>Trichinella</taxon>
    </lineage>
</organism>